<reference evidence="3" key="2">
    <citation type="submission" date="2021-01" db="UniProtKB">
        <authorList>
            <consortium name="EnsemblMetazoa"/>
        </authorList>
    </citation>
    <scope>IDENTIFICATION</scope>
</reference>
<proteinExistence type="predicted"/>
<feature type="region of interest" description="Disordered" evidence="1">
    <location>
        <begin position="257"/>
        <end position="284"/>
    </location>
</feature>
<evidence type="ECO:0000313" key="4">
    <source>
        <dbReference type="Proteomes" id="UP000007110"/>
    </source>
</evidence>
<dbReference type="RefSeq" id="XP_003731418.2">
    <property type="nucleotide sequence ID" value="XM_003731370.3"/>
</dbReference>
<dbReference type="InParanoid" id="A0A7M7GI93"/>
<evidence type="ECO:0000259" key="2">
    <source>
        <dbReference type="PROSITE" id="PS50127"/>
    </source>
</evidence>
<dbReference type="OrthoDB" id="9978460at2759"/>
<evidence type="ECO:0000256" key="1">
    <source>
        <dbReference type="SAM" id="MobiDB-lite"/>
    </source>
</evidence>
<dbReference type="KEGG" id="spu:100890790"/>
<dbReference type="Pfam" id="PF00179">
    <property type="entry name" value="UQ_con"/>
    <property type="match status" value="1"/>
</dbReference>
<dbReference type="EnsemblMetazoa" id="XM_003731370">
    <property type="protein sequence ID" value="XP_003731418"/>
    <property type="gene ID" value="LOC100890790"/>
</dbReference>
<dbReference type="Proteomes" id="UP000007110">
    <property type="component" value="Unassembled WGS sequence"/>
</dbReference>
<dbReference type="SUPFAM" id="SSF54495">
    <property type="entry name" value="UBC-like"/>
    <property type="match status" value="1"/>
</dbReference>
<sequence>MATERTIARDFHDLMKNIKSFSDGQAAVTKWDDENVGTFEVTISPNDGFFREGEFVFEIVMESCDDLPRFYCKTAIYHPNIDTMQDPDGEICLNLFDPDMWTSDSSMQDIVQGLLFLIYNPNLEDPLCGVVSSTDMEEFGRDVEKSIAGGRIGDFQFPVNARYARLHPPADKQVDNKEEEKGDEKADERGSGKVGKDGQIDGGKEGEKDGEKTGLIEEVKEGDEGEKTGADGCKEDMEEKIEEHSEDRYFGIKEYMPYADDDQGHDDEEDVSDEEDDEGSDNDSCMLYDDLSIDYDSDVVNDEDLFDLIDEMNNQEGHVDDENRKNLDDSESVISWSKMVYGAENKSYVDKLQVLIEDLSTGLNNSTSSQVAFKEPGNAAGSASTGVLPRAQRTTVESRFYHALQTRAFRRWLV</sequence>
<dbReference type="InterPro" id="IPR000608">
    <property type="entry name" value="UBC"/>
</dbReference>
<accession>A0A7M7GI93</accession>
<reference evidence="4" key="1">
    <citation type="submission" date="2015-02" db="EMBL/GenBank/DDBJ databases">
        <title>Genome sequencing for Strongylocentrotus purpuratus.</title>
        <authorList>
            <person name="Murali S."/>
            <person name="Liu Y."/>
            <person name="Vee V."/>
            <person name="English A."/>
            <person name="Wang M."/>
            <person name="Skinner E."/>
            <person name="Han Y."/>
            <person name="Muzny D.M."/>
            <person name="Worley K.C."/>
            <person name="Gibbs R.A."/>
        </authorList>
    </citation>
    <scope>NUCLEOTIDE SEQUENCE</scope>
</reference>
<protein>
    <recommendedName>
        <fullName evidence="2">UBC core domain-containing protein</fullName>
    </recommendedName>
</protein>
<feature type="compositionally biased region" description="Basic and acidic residues" evidence="1">
    <location>
        <begin position="225"/>
        <end position="234"/>
    </location>
</feature>
<dbReference type="OMA" id="WNPTSHY"/>
<name>A0A7M7GI93_STRPU</name>
<evidence type="ECO:0000313" key="3">
    <source>
        <dbReference type="EnsemblMetazoa" id="XP_003731418"/>
    </source>
</evidence>
<feature type="domain" description="UBC core" evidence="2">
    <location>
        <begin position="2"/>
        <end position="157"/>
    </location>
</feature>
<dbReference type="GO" id="GO:0019788">
    <property type="term" value="F:NEDD8 transferase activity"/>
    <property type="evidence" value="ECO:0000318"/>
    <property type="project" value="GO_Central"/>
</dbReference>
<dbReference type="Gene3D" id="3.10.110.10">
    <property type="entry name" value="Ubiquitin Conjugating Enzyme"/>
    <property type="match status" value="1"/>
</dbReference>
<organism evidence="3 4">
    <name type="scientific">Strongylocentrotus purpuratus</name>
    <name type="common">Purple sea urchin</name>
    <dbReference type="NCBI Taxonomy" id="7668"/>
    <lineage>
        <taxon>Eukaryota</taxon>
        <taxon>Metazoa</taxon>
        <taxon>Echinodermata</taxon>
        <taxon>Eleutherozoa</taxon>
        <taxon>Echinozoa</taxon>
        <taxon>Echinoidea</taxon>
        <taxon>Euechinoidea</taxon>
        <taxon>Echinacea</taxon>
        <taxon>Camarodonta</taxon>
        <taxon>Echinidea</taxon>
        <taxon>Strongylocentrotidae</taxon>
        <taxon>Strongylocentrotus</taxon>
    </lineage>
</organism>
<dbReference type="FunFam" id="3.10.110.10:FF:000181">
    <property type="entry name" value="Uncharacterized protein"/>
    <property type="match status" value="1"/>
</dbReference>
<dbReference type="CDD" id="cd23794">
    <property type="entry name" value="UBCc_UBE2F_UBE2M"/>
    <property type="match status" value="1"/>
</dbReference>
<dbReference type="InterPro" id="IPR016135">
    <property type="entry name" value="UBQ-conjugating_enzyme/RWD"/>
</dbReference>
<dbReference type="AlphaFoldDB" id="A0A7M7GI93"/>
<dbReference type="GO" id="GO:0005829">
    <property type="term" value="C:cytosol"/>
    <property type="evidence" value="ECO:0000318"/>
    <property type="project" value="GO_Central"/>
</dbReference>
<dbReference type="GO" id="GO:0045116">
    <property type="term" value="P:protein neddylation"/>
    <property type="evidence" value="ECO:0000318"/>
    <property type="project" value="GO_Central"/>
</dbReference>
<keyword evidence="4" id="KW-1185">Reference proteome</keyword>
<feature type="compositionally biased region" description="Acidic residues" evidence="1">
    <location>
        <begin position="259"/>
        <end position="281"/>
    </location>
</feature>
<dbReference type="SMART" id="SM00212">
    <property type="entry name" value="UBCc"/>
    <property type="match status" value="1"/>
</dbReference>
<feature type="compositionally biased region" description="Basic and acidic residues" evidence="1">
    <location>
        <begin position="168"/>
        <end position="219"/>
    </location>
</feature>
<dbReference type="GeneID" id="100890790"/>
<dbReference type="GO" id="GO:0005634">
    <property type="term" value="C:nucleus"/>
    <property type="evidence" value="ECO:0000318"/>
    <property type="project" value="GO_Central"/>
</dbReference>
<feature type="region of interest" description="Disordered" evidence="1">
    <location>
        <begin position="166"/>
        <end position="234"/>
    </location>
</feature>
<dbReference type="PROSITE" id="PS50127">
    <property type="entry name" value="UBC_2"/>
    <property type="match status" value="1"/>
</dbReference>